<dbReference type="InterPro" id="IPR036582">
    <property type="entry name" value="Mao_N_sf"/>
</dbReference>
<proteinExistence type="predicted"/>
<feature type="region of interest" description="Disordered" evidence="1">
    <location>
        <begin position="245"/>
        <end position="274"/>
    </location>
</feature>
<feature type="signal peptide" evidence="2">
    <location>
        <begin position="1"/>
        <end position="25"/>
    </location>
</feature>
<dbReference type="AlphaFoldDB" id="A0A3B0CVR0"/>
<evidence type="ECO:0000256" key="1">
    <source>
        <dbReference type="SAM" id="MobiDB-lite"/>
    </source>
</evidence>
<evidence type="ECO:0000313" key="4">
    <source>
        <dbReference type="EMBL" id="RKN86829.1"/>
    </source>
</evidence>
<evidence type="ECO:0000256" key="2">
    <source>
        <dbReference type="SAM" id="SignalP"/>
    </source>
</evidence>
<feature type="chain" id="PRO_5017479499" description="Copper amine oxidase-like N-terminal domain-containing protein" evidence="2">
    <location>
        <begin position="26"/>
        <end position="296"/>
    </location>
</feature>
<evidence type="ECO:0000259" key="3">
    <source>
        <dbReference type="Pfam" id="PF07833"/>
    </source>
</evidence>
<organism evidence="4 5">
    <name type="scientific">Paenibacillus ginsengarvi</name>
    <dbReference type="NCBI Taxonomy" id="400777"/>
    <lineage>
        <taxon>Bacteria</taxon>
        <taxon>Bacillati</taxon>
        <taxon>Bacillota</taxon>
        <taxon>Bacilli</taxon>
        <taxon>Bacillales</taxon>
        <taxon>Paenibacillaceae</taxon>
        <taxon>Paenibacillus</taxon>
    </lineage>
</organism>
<dbReference type="Pfam" id="PF07833">
    <property type="entry name" value="Cu_amine_oxidN1"/>
    <property type="match status" value="1"/>
</dbReference>
<comment type="caution">
    <text evidence="4">The sequence shown here is derived from an EMBL/GenBank/DDBJ whole genome shotgun (WGS) entry which is preliminary data.</text>
</comment>
<dbReference type="RefSeq" id="WP_120745536.1">
    <property type="nucleotide sequence ID" value="NZ_RBAH01000001.1"/>
</dbReference>
<dbReference type="Gene3D" id="3.30.457.10">
    <property type="entry name" value="Copper amine oxidase-like, N-terminal domain"/>
    <property type="match status" value="2"/>
</dbReference>
<sequence>MGIKQGLRAATAIIALCFWSTAAYAADIKPYTADTVQPYTADSVQPYKADPVQPYKADPVQPYKADSVQPYKADSVQPYKADPVQPYKADSVQPFTADPVQSSKPDKPTLVLQLDSKHVYASEKQGYIPAAPTLVGDTTMVPLRFISEQLEAIVSYDDATKEVTLTLRDKTINLRIGDSIAIVQGKRAELSMPPTLIDDTTFIPLRFVSEALGQTISYNAETRQIGINIASGELPTYLSYNTPPPPAPAYVSNEPTPSRSESPDGGASSNGPLFDLRDGLQFQEGFWNSGNFLIKW</sequence>
<dbReference type="EMBL" id="RBAH01000001">
    <property type="protein sequence ID" value="RKN86829.1"/>
    <property type="molecule type" value="Genomic_DNA"/>
</dbReference>
<feature type="domain" description="Copper amine oxidase-like N-terminal" evidence="3">
    <location>
        <begin position="130"/>
        <end position="225"/>
    </location>
</feature>
<dbReference type="OrthoDB" id="2020910at2"/>
<evidence type="ECO:0000313" key="5">
    <source>
        <dbReference type="Proteomes" id="UP000282311"/>
    </source>
</evidence>
<dbReference type="InterPro" id="IPR012854">
    <property type="entry name" value="Cu_amine_oxidase-like_N"/>
</dbReference>
<dbReference type="SUPFAM" id="SSF55383">
    <property type="entry name" value="Copper amine oxidase, domain N"/>
    <property type="match status" value="2"/>
</dbReference>
<protein>
    <recommendedName>
        <fullName evidence="3">Copper amine oxidase-like N-terminal domain-containing protein</fullName>
    </recommendedName>
</protein>
<reference evidence="4 5" key="1">
    <citation type="journal article" date="2007" name="Int. J. Syst. Evol. Microbiol.">
        <title>Paenibacillus ginsengarvi sp. nov., isolated from soil from ginseng cultivation.</title>
        <authorList>
            <person name="Yoon M.H."/>
            <person name="Ten L.N."/>
            <person name="Im W.T."/>
        </authorList>
    </citation>
    <scope>NUCLEOTIDE SEQUENCE [LARGE SCALE GENOMIC DNA]</scope>
    <source>
        <strain evidence="4 5">KCTC 13059</strain>
    </source>
</reference>
<name>A0A3B0CVR0_9BACL</name>
<keyword evidence="5" id="KW-1185">Reference proteome</keyword>
<keyword evidence="2" id="KW-0732">Signal</keyword>
<gene>
    <name evidence="4" type="ORF">D7M11_02430</name>
</gene>
<accession>A0A3B0CVR0</accession>
<dbReference type="Proteomes" id="UP000282311">
    <property type="component" value="Unassembled WGS sequence"/>
</dbReference>